<accession>A0A095UTA5</accession>
<gene>
    <name evidence="3" type="ORF">Y5S_00999</name>
</gene>
<dbReference type="eggNOG" id="ENOG50338SY">
    <property type="taxonomic scope" value="Bacteria"/>
</dbReference>
<dbReference type="OrthoDB" id="6076384at2"/>
<evidence type="ECO:0000256" key="2">
    <source>
        <dbReference type="SAM" id="SignalP"/>
    </source>
</evidence>
<evidence type="ECO:0000313" key="4">
    <source>
        <dbReference type="Proteomes" id="UP000029444"/>
    </source>
</evidence>
<dbReference type="PATRIC" id="fig|1177154.3.peg.1012"/>
<reference evidence="3 4" key="1">
    <citation type="submission" date="2012-09" db="EMBL/GenBank/DDBJ databases">
        <title>Genome Sequence of alkane-degrading Bacterium Alcanivorax sp. 19-m-6.</title>
        <authorList>
            <person name="Lai Q."/>
            <person name="Shao Z."/>
        </authorList>
    </citation>
    <scope>NUCLEOTIDE SEQUENCE [LARGE SCALE GENOMIC DNA]</scope>
    <source>
        <strain evidence="3 4">19-m-6</strain>
    </source>
</reference>
<feature type="signal peptide" evidence="2">
    <location>
        <begin position="1"/>
        <end position="21"/>
    </location>
</feature>
<dbReference type="RefSeq" id="WP_035230997.1">
    <property type="nucleotide sequence ID" value="NZ_ARXV01000003.1"/>
</dbReference>
<dbReference type="STRING" id="1177154.Y5S_00999"/>
<comment type="caution">
    <text evidence="3">The sequence shown here is derived from an EMBL/GenBank/DDBJ whole genome shotgun (WGS) entry which is preliminary data.</text>
</comment>
<evidence type="ECO:0000256" key="1">
    <source>
        <dbReference type="SAM" id="Coils"/>
    </source>
</evidence>
<sequence>MAKRLLGSLVALAIFPMSGMAAISNADLEEFELGLWQVRSDFHMLTIMTGGDTYAADLDDSIDRARRTLKRLESDAEGGEERKLVGELTNEWKIFEAAASANTMAEQGYTNAYTIQDVNEVPALMLEKIELYEGGTDGQYDDVRAMAAFLQRMTSEYLNLAADPSGGMAAGTDEGRLEFKDAVPQFESMLANAKTKHASDEAMSRALNQVGLKWQFIRESMVKFYENAVPFLVYRYTKQMVETMDQAISLASTEVEKPTFGPVE</sequence>
<dbReference type="EMBL" id="ARXV01000003">
    <property type="protein sequence ID" value="KGD65775.1"/>
    <property type="molecule type" value="Genomic_DNA"/>
</dbReference>
<dbReference type="Proteomes" id="UP000029444">
    <property type="component" value="Unassembled WGS sequence"/>
</dbReference>
<keyword evidence="1" id="KW-0175">Coiled coil</keyword>
<protein>
    <submittedName>
        <fullName evidence="3">Uncharacterized protein</fullName>
    </submittedName>
</protein>
<feature type="coiled-coil region" evidence="1">
    <location>
        <begin position="55"/>
        <end position="82"/>
    </location>
</feature>
<evidence type="ECO:0000313" key="3">
    <source>
        <dbReference type="EMBL" id="KGD65775.1"/>
    </source>
</evidence>
<proteinExistence type="predicted"/>
<keyword evidence="2" id="KW-0732">Signal</keyword>
<dbReference type="AlphaFoldDB" id="A0A095UTA5"/>
<name>A0A095UTA5_9GAMM</name>
<keyword evidence="4" id="KW-1185">Reference proteome</keyword>
<feature type="chain" id="PRO_5001911443" evidence="2">
    <location>
        <begin position="22"/>
        <end position="264"/>
    </location>
</feature>
<organism evidence="3 4">
    <name type="scientific">Alcanivorax nanhaiticus</name>
    <dbReference type="NCBI Taxonomy" id="1177154"/>
    <lineage>
        <taxon>Bacteria</taxon>
        <taxon>Pseudomonadati</taxon>
        <taxon>Pseudomonadota</taxon>
        <taxon>Gammaproteobacteria</taxon>
        <taxon>Oceanospirillales</taxon>
        <taxon>Alcanivoracaceae</taxon>
        <taxon>Alcanivorax</taxon>
    </lineage>
</organism>